<evidence type="ECO:0000256" key="1">
    <source>
        <dbReference type="SAM" id="SignalP"/>
    </source>
</evidence>
<proteinExistence type="predicted"/>
<organism evidence="2 3">
    <name type="scientific">Batillaria attramentaria</name>
    <dbReference type="NCBI Taxonomy" id="370345"/>
    <lineage>
        <taxon>Eukaryota</taxon>
        <taxon>Metazoa</taxon>
        <taxon>Spiralia</taxon>
        <taxon>Lophotrochozoa</taxon>
        <taxon>Mollusca</taxon>
        <taxon>Gastropoda</taxon>
        <taxon>Caenogastropoda</taxon>
        <taxon>Sorbeoconcha</taxon>
        <taxon>Cerithioidea</taxon>
        <taxon>Batillariidae</taxon>
        <taxon>Batillaria</taxon>
    </lineage>
</organism>
<dbReference type="AlphaFoldDB" id="A0ABD0IZR8"/>
<name>A0ABD0IZR8_9CAEN</name>
<protein>
    <submittedName>
        <fullName evidence="2">Uncharacterized protein</fullName>
    </submittedName>
</protein>
<evidence type="ECO:0000313" key="2">
    <source>
        <dbReference type="EMBL" id="KAK7442290.1"/>
    </source>
</evidence>
<accession>A0ABD0IZR8</accession>
<dbReference type="EMBL" id="JACVVK020000835">
    <property type="protein sequence ID" value="KAK7442290.1"/>
    <property type="molecule type" value="Genomic_DNA"/>
</dbReference>
<keyword evidence="3" id="KW-1185">Reference proteome</keyword>
<reference evidence="2 3" key="1">
    <citation type="journal article" date="2023" name="Sci. Data">
        <title>Genome assembly of the Korean intertidal mud-creeper Batillaria attramentaria.</title>
        <authorList>
            <person name="Patra A.K."/>
            <person name="Ho P.T."/>
            <person name="Jun S."/>
            <person name="Lee S.J."/>
            <person name="Kim Y."/>
            <person name="Won Y.J."/>
        </authorList>
    </citation>
    <scope>NUCLEOTIDE SEQUENCE [LARGE SCALE GENOMIC DNA]</scope>
    <source>
        <strain evidence="2">Wonlab-2016</strain>
    </source>
</reference>
<comment type="caution">
    <text evidence="2">The sequence shown here is derived from an EMBL/GenBank/DDBJ whole genome shotgun (WGS) entry which is preliminary data.</text>
</comment>
<feature type="signal peptide" evidence="1">
    <location>
        <begin position="1"/>
        <end position="22"/>
    </location>
</feature>
<keyword evidence="1" id="KW-0732">Signal</keyword>
<sequence>MNQPGTLAALTLFLLCARQAGCHHDGPRVRLPSPVTSHVGHQHSLSHIAFDDALPSDVRSTVFADTRDITCAVTTSATTIGMSSTHANVSVHDSMMKISTQSQTTGGSDTGHLASPVSVLKYDLHSFLWTAGWSQEPFNVNYELTNTTNIGGIIFNYTRDITYFDAYFSFAYFRIRLKVKNGM</sequence>
<dbReference type="Proteomes" id="UP001519460">
    <property type="component" value="Unassembled WGS sequence"/>
</dbReference>
<gene>
    <name evidence="2" type="ORF">BaRGS_00040530</name>
</gene>
<feature type="non-terminal residue" evidence="2">
    <location>
        <position position="183"/>
    </location>
</feature>
<evidence type="ECO:0000313" key="3">
    <source>
        <dbReference type="Proteomes" id="UP001519460"/>
    </source>
</evidence>
<feature type="chain" id="PRO_5044798141" evidence="1">
    <location>
        <begin position="23"/>
        <end position="183"/>
    </location>
</feature>